<gene>
    <name evidence="2" type="ORF">SAMN05660976_08344</name>
</gene>
<reference evidence="2 3" key="1">
    <citation type="submission" date="2016-10" db="EMBL/GenBank/DDBJ databases">
        <authorList>
            <person name="de Groot N.N."/>
        </authorList>
    </citation>
    <scope>NUCLEOTIDE SEQUENCE [LARGE SCALE GENOMIC DNA]</scope>
    <source>
        <strain evidence="2 3">DSM 43357</strain>
    </source>
</reference>
<keyword evidence="3" id="KW-1185">Reference proteome</keyword>
<evidence type="ECO:0000259" key="1">
    <source>
        <dbReference type="PROSITE" id="PS51674"/>
    </source>
</evidence>
<accession>A0A1H8JGS1</accession>
<dbReference type="EMBL" id="FOBF01000038">
    <property type="protein sequence ID" value="SEN80043.1"/>
    <property type="molecule type" value="Genomic_DNA"/>
</dbReference>
<feature type="domain" description="4Fe-4S Wbl-type" evidence="1">
    <location>
        <begin position="32"/>
        <end position="97"/>
    </location>
</feature>
<evidence type="ECO:0000313" key="3">
    <source>
        <dbReference type="Proteomes" id="UP000198953"/>
    </source>
</evidence>
<name>A0A1H8JGS1_9ACTN</name>
<dbReference type="InterPro" id="IPR034768">
    <property type="entry name" value="4FE4S_WBL"/>
</dbReference>
<organism evidence="2 3">
    <name type="scientific">Nonomuraea pusilla</name>
    <dbReference type="NCBI Taxonomy" id="46177"/>
    <lineage>
        <taxon>Bacteria</taxon>
        <taxon>Bacillati</taxon>
        <taxon>Actinomycetota</taxon>
        <taxon>Actinomycetes</taxon>
        <taxon>Streptosporangiales</taxon>
        <taxon>Streptosporangiaceae</taxon>
        <taxon>Nonomuraea</taxon>
    </lineage>
</organism>
<dbReference type="Pfam" id="PF02467">
    <property type="entry name" value="Whib"/>
    <property type="match status" value="1"/>
</dbReference>
<protein>
    <submittedName>
        <fullName evidence="2">Transcription factor WhiB</fullName>
    </submittedName>
</protein>
<evidence type="ECO:0000313" key="2">
    <source>
        <dbReference type="EMBL" id="SEN80043.1"/>
    </source>
</evidence>
<dbReference type="STRING" id="46177.SAMN05660976_08344"/>
<sequence length="108" mass="11803">MTYRSTHSNGHPAFLSAEQVRSRLGGATSLPECVYDPELHTGPRRTIESAEQRAAREQVAREVCADCALRRRCGRYALSVRPSSGVWAGRTAAEIGETTSRVESLEVA</sequence>
<dbReference type="Proteomes" id="UP000198953">
    <property type="component" value="Unassembled WGS sequence"/>
</dbReference>
<proteinExistence type="predicted"/>
<dbReference type="PROSITE" id="PS51674">
    <property type="entry name" value="4FE4S_WBL"/>
    <property type="match status" value="1"/>
</dbReference>
<dbReference type="AlphaFoldDB" id="A0A1H8JGS1"/>
<dbReference type="OrthoDB" id="3479104at2"/>